<protein>
    <submittedName>
        <fullName evidence="1">Uncharacterized protein</fullName>
    </submittedName>
</protein>
<accession>A8S913</accession>
<reference evidence="1 2" key="1">
    <citation type="submission" date="2007-09" db="EMBL/GenBank/DDBJ databases">
        <title>Draft genome sequence of Faecalibacterium prausnitzii M21/2.</title>
        <authorList>
            <person name="Sudarsanam P."/>
            <person name="Ley R."/>
            <person name="Guruge J."/>
            <person name="Turnbaugh P.J."/>
            <person name="Mahowald M."/>
            <person name="Liep D."/>
            <person name="Gordon J."/>
        </authorList>
    </citation>
    <scope>NUCLEOTIDE SEQUENCE [LARGE SCALE GENOMIC DNA]</scope>
    <source>
        <strain evidence="1 2">M21/2</strain>
    </source>
</reference>
<name>A8S913_9FIRM</name>
<dbReference type="HOGENOM" id="CLU_2450223_0_0_9"/>
<organism evidence="1 2">
    <name type="scientific">Faecalibacterium prausnitzii M21/2</name>
    <dbReference type="NCBI Taxonomy" id="411485"/>
    <lineage>
        <taxon>Bacteria</taxon>
        <taxon>Bacillati</taxon>
        <taxon>Bacillota</taxon>
        <taxon>Clostridia</taxon>
        <taxon>Eubacteriales</taxon>
        <taxon>Oscillospiraceae</taxon>
        <taxon>Faecalibacterium</taxon>
    </lineage>
</organism>
<evidence type="ECO:0000313" key="1">
    <source>
        <dbReference type="EMBL" id="EDP22304.1"/>
    </source>
</evidence>
<gene>
    <name evidence="1" type="ORF">FAEPRAM212_00932</name>
</gene>
<evidence type="ECO:0000313" key="2">
    <source>
        <dbReference type="Proteomes" id="UP000005945"/>
    </source>
</evidence>
<sequence length="89" mass="10311">MTNKCQQFCKKGWIVPRNARFLPKKACTLQRVCAIFIDRKPVAHGRTEMVGNAQPEALCGRDKFHSDRQEIKTGFVRSQSNKENWRCQS</sequence>
<dbReference type="Proteomes" id="UP000005945">
    <property type="component" value="Unassembled WGS sequence"/>
</dbReference>
<reference evidence="1 2" key="2">
    <citation type="submission" date="2007-09" db="EMBL/GenBank/DDBJ databases">
        <authorList>
            <person name="Fulton L."/>
            <person name="Clifton S."/>
            <person name="Fulton B."/>
            <person name="Xu J."/>
            <person name="Minx P."/>
            <person name="Pepin K.H."/>
            <person name="Johnson M."/>
            <person name="Thiruvilangam P."/>
            <person name="Bhonagiri V."/>
            <person name="Nash W.E."/>
            <person name="Mardis E.R."/>
            <person name="Wilson R.K."/>
        </authorList>
    </citation>
    <scope>NUCLEOTIDE SEQUENCE [LARGE SCALE GENOMIC DNA]</scope>
    <source>
        <strain evidence="1 2">M21/2</strain>
    </source>
</reference>
<proteinExistence type="predicted"/>
<dbReference type="AlphaFoldDB" id="A8S913"/>
<dbReference type="EMBL" id="ABED02000021">
    <property type="protein sequence ID" value="EDP22304.1"/>
    <property type="molecule type" value="Genomic_DNA"/>
</dbReference>
<comment type="caution">
    <text evidence="1">The sequence shown here is derived from an EMBL/GenBank/DDBJ whole genome shotgun (WGS) entry which is preliminary data.</text>
</comment>